<dbReference type="CDD" id="cd02070">
    <property type="entry name" value="corrinoid_protein_B12-BD"/>
    <property type="match status" value="1"/>
</dbReference>
<evidence type="ECO:0000313" key="7">
    <source>
        <dbReference type="Proteomes" id="UP000184447"/>
    </source>
</evidence>
<comment type="similarity">
    <text evidence="1">Belongs to the methylamine corrinoid protein family.</text>
</comment>
<dbReference type="GO" id="GO:0032259">
    <property type="term" value="P:methylation"/>
    <property type="evidence" value="ECO:0007669"/>
    <property type="project" value="UniProtKB-KW"/>
</dbReference>
<dbReference type="GO" id="GO:0031419">
    <property type="term" value="F:cobalamin binding"/>
    <property type="evidence" value="ECO:0007669"/>
    <property type="project" value="InterPro"/>
</dbReference>
<accession>A0A1M5T3V3</accession>
<dbReference type="InterPro" id="IPR050554">
    <property type="entry name" value="Met_Synthase/Corrinoid"/>
</dbReference>
<dbReference type="Gene3D" id="3.40.50.280">
    <property type="entry name" value="Cobalamin-binding domain"/>
    <property type="match status" value="1"/>
</dbReference>
<dbReference type="InterPro" id="IPR036594">
    <property type="entry name" value="Meth_synthase_dom"/>
</dbReference>
<dbReference type="SUPFAM" id="SSF47644">
    <property type="entry name" value="Methionine synthase domain"/>
    <property type="match status" value="1"/>
</dbReference>
<evidence type="ECO:0000256" key="2">
    <source>
        <dbReference type="ARBA" id="ARBA00022723"/>
    </source>
</evidence>
<dbReference type="InterPro" id="IPR003759">
    <property type="entry name" value="Cbl-bd_cap"/>
</dbReference>
<dbReference type="STRING" id="1121316.SAMN02745207_01180"/>
<evidence type="ECO:0000259" key="4">
    <source>
        <dbReference type="PROSITE" id="PS51332"/>
    </source>
</evidence>
<dbReference type="AlphaFoldDB" id="A0A1M5T3V3"/>
<dbReference type="EMBL" id="FQXM01000005">
    <property type="protein sequence ID" value="SHH45280.1"/>
    <property type="molecule type" value="Genomic_DNA"/>
</dbReference>
<dbReference type="GO" id="GO:0050667">
    <property type="term" value="P:homocysteine metabolic process"/>
    <property type="evidence" value="ECO:0007669"/>
    <property type="project" value="TreeGrafter"/>
</dbReference>
<feature type="domain" description="B12-binding N-terminal" evidence="5">
    <location>
        <begin position="1"/>
        <end position="88"/>
    </location>
</feature>
<dbReference type="SUPFAM" id="SSF52242">
    <property type="entry name" value="Cobalamin (vitamin B12)-binding domain"/>
    <property type="match status" value="1"/>
</dbReference>
<dbReference type="FunFam" id="3.40.50.280:FF:000003">
    <property type="entry name" value="Dimethylamine methyltransferase corrinoid protein"/>
    <property type="match status" value="1"/>
</dbReference>
<protein>
    <submittedName>
        <fullName evidence="6">5-methyltetrahydrofolate--homocysteine methyltransferase</fullName>
    </submittedName>
</protein>
<keyword evidence="6" id="KW-0808">Transferase</keyword>
<dbReference type="Pfam" id="PF02310">
    <property type="entry name" value="B12-binding"/>
    <property type="match status" value="1"/>
</dbReference>
<keyword evidence="3" id="KW-0170">Cobalt</keyword>
<evidence type="ECO:0000313" key="6">
    <source>
        <dbReference type="EMBL" id="SHH45280.1"/>
    </source>
</evidence>
<reference evidence="6 7" key="1">
    <citation type="submission" date="2016-11" db="EMBL/GenBank/DDBJ databases">
        <authorList>
            <person name="Jaros S."/>
            <person name="Januszkiewicz K."/>
            <person name="Wedrychowicz H."/>
        </authorList>
    </citation>
    <scope>NUCLEOTIDE SEQUENCE [LARGE SCALE GENOMIC DNA]</scope>
    <source>
        <strain evidence="6 7">DSM 8605</strain>
    </source>
</reference>
<evidence type="ECO:0000256" key="1">
    <source>
        <dbReference type="ARBA" id="ARBA00010854"/>
    </source>
</evidence>
<dbReference type="PROSITE" id="PS51337">
    <property type="entry name" value="B12_BINDING_NTER"/>
    <property type="match status" value="1"/>
</dbReference>
<proteinExistence type="inferred from homology"/>
<name>A0A1M5T3V3_9CLOT</name>
<dbReference type="PANTHER" id="PTHR45833">
    <property type="entry name" value="METHIONINE SYNTHASE"/>
    <property type="match status" value="1"/>
</dbReference>
<dbReference type="InterPro" id="IPR006158">
    <property type="entry name" value="Cobalamin-bd"/>
</dbReference>
<dbReference type="InterPro" id="IPR036724">
    <property type="entry name" value="Cobalamin-bd_sf"/>
</dbReference>
<dbReference type="Pfam" id="PF02607">
    <property type="entry name" value="B12-binding_2"/>
    <property type="match status" value="1"/>
</dbReference>
<evidence type="ECO:0000256" key="3">
    <source>
        <dbReference type="ARBA" id="ARBA00023285"/>
    </source>
</evidence>
<gene>
    <name evidence="6" type="ORF">SAMN02745207_01180</name>
</gene>
<dbReference type="Proteomes" id="UP000184447">
    <property type="component" value="Unassembled WGS sequence"/>
</dbReference>
<dbReference type="GO" id="GO:0046653">
    <property type="term" value="P:tetrahydrofolate metabolic process"/>
    <property type="evidence" value="ECO:0007669"/>
    <property type="project" value="TreeGrafter"/>
</dbReference>
<organism evidence="6 7">
    <name type="scientific">Clostridium grantii DSM 8605</name>
    <dbReference type="NCBI Taxonomy" id="1121316"/>
    <lineage>
        <taxon>Bacteria</taxon>
        <taxon>Bacillati</taxon>
        <taxon>Bacillota</taxon>
        <taxon>Clostridia</taxon>
        <taxon>Eubacteriales</taxon>
        <taxon>Clostridiaceae</taxon>
        <taxon>Clostridium</taxon>
    </lineage>
</organism>
<dbReference type="GO" id="GO:0008705">
    <property type="term" value="F:methionine synthase activity"/>
    <property type="evidence" value="ECO:0007669"/>
    <property type="project" value="TreeGrafter"/>
</dbReference>
<dbReference type="PROSITE" id="PS51332">
    <property type="entry name" value="B12_BINDING"/>
    <property type="match status" value="1"/>
</dbReference>
<feature type="domain" description="B12-binding" evidence="4">
    <location>
        <begin position="88"/>
        <end position="210"/>
    </location>
</feature>
<dbReference type="GO" id="GO:0005829">
    <property type="term" value="C:cytosol"/>
    <property type="evidence" value="ECO:0007669"/>
    <property type="project" value="TreeGrafter"/>
</dbReference>
<keyword evidence="6" id="KW-0489">Methyltransferase</keyword>
<keyword evidence="7" id="KW-1185">Reference proteome</keyword>
<dbReference type="RefSeq" id="WP_073337508.1">
    <property type="nucleotide sequence ID" value="NZ_FQXM01000005.1"/>
</dbReference>
<evidence type="ECO:0000259" key="5">
    <source>
        <dbReference type="PROSITE" id="PS51337"/>
    </source>
</evidence>
<dbReference type="SMART" id="SM01018">
    <property type="entry name" value="B12-binding_2"/>
    <property type="match status" value="1"/>
</dbReference>
<sequence length="210" mass="22410">MSLYEEMSLMLQKGNAKKVQELVEEAISNNEKADTILNEGLLSGMSIIGEKFKKNEIYVPEVLIAARAMNSGLKVLEPLLASQGVKPLGKFVIGTVKGDLHDIGKNLVAMMVKGAGFEVIDVGVDVSPEKFVDAAIESGADIIAMSALLTTTMGRMKDVIEELNKRGVRDNFKVMVGGAPITTNFAKEIGADYYTPDAASAAEVAKSLVS</sequence>
<dbReference type="Gene3D" id="1.10.1240.10">
    <property type="entry name" value="Methionine synthase domain"/>
    <property type="match status" value="1"/>
</dbReference>
<dbReference type="OrthoDB" id="9803687at2"/>
<dbReference type="GO" id="GO:0046872">
    <property type="term" value="F:metal ion binding"/>
    <property type="evidence" value="ECO:0007669"/>
    <property type="project" value="UniProtKB-KW"/>
</dbReference>
<keyword evidence="2" id="KW-0479">Metal-binding</keyword>
<dbReference type="PANTHER" id="PTHR45833:SF1">
    <property type="entry name" value="METHIONINE SYNTHASE"/>
    <property type="match status" value="1"/>
</dbReference>